<dbReference type="GO" id="GO:0016709">
    <property type="term" value="F:oxidoreductase activity, acting on paired donors, with incorporation or reduction of molecular oxygen, NAD(P)H as one donor, and incorporation of one atom of oxygen"/>
    <property type="evidence" value="ECO:0007669"/>
    <property type="project" value="UniProtKB-ARBA"/>
</dbReference>
<reference evidence="6" key="1">
    <citation type="journal article" date="2023" name="IMA Fungus">
        <title>Comparative genomic study of the Penicillium genus elucidates a diverse pangenome and 15 lateral gene transfer events.</title>
        <authorList>
            <person name="Petersen C."/>
            <person name="Sorensen T."/>
            <person name="Nielsen M.R."/>
            <person name="Sondergaard T.E."/>
            <person name="Sorensen J.L."/>
            <person name="Fitzpatrick D.A."/>
            <person name="Frisvad J.C."/>
            <person name="Nielsen K.L."/>
        </authorList>
    </citation>
    <scope>NUCLEOTIDE SEQUENCE</scope>
    <source>
        <strain evidence="6">IBT 12815</strain>
    </source>
</reference>
<organism evidence="6 7">
    <name type="scientific">Penicillium hordei</name>
    <dbReference type="NCBI Taxonomy" id="40994"/>
    <lineage>
        <taxon>Eukaryota</taxon>
        <taxon>Fungi</taxon>
        <taxon>Dikarya</taxon>
        <taxon>Ascomycota</taxon>
        <taxon>Pezizomycotina</taxon>
        <taxon>Eurotiomycetes</taxon>
        <taxon>Eurotiomycetidae</taxon>
        <taxon>Eurotiales</taxon>
        <taxon>Aspergillaceae</taxon>
        <taxon>Penicillium</taxon>
    </lineage>
</organism>
<proteinExistence type="predicted"/>
<dbReference type="PANTHER" id="PTHR43004">
    <property type="entry name" value="TRK SYSTEM POTASSIUM UPTAKE PROTEIN"/>
    <property type="match status" value="1"/>
</dbReference>
<keyword evidence="4" id="KW-0560">Oxidoreductase</keyword>
<dbReference type="InterPro" id="IPR050641">
    <property type="entry name" value="RIFMO-like"/>
</dbReference>
<dbReference type="PRINTS" id="PR00420">
    <property type="entry name" value="RNGMNOXGNASE"/>
</dbReference>
<dbReference type="AlphaFoldDB" id="A0AAD6E9S6"/>
<evidence type="ECO:0000256" key="2">
    <source>
        <dbReference type="ARBA" id="ARBA00022630"/>
    </source>
</evidence>
<evidence type="ECO:0000313" key="7">
    <source>
        <dbReference type="Proteomes" id="UP001213799"/>
    </source>
</evidence>
<evidence type="ECO:0000256" key="1">
    <source>
        <dbReference type="ARBA" id="ARBA00001974"/>
    </source>
</evidence>
<keyword evidence="2" id="KW-0285">Flavoprotein</keyword>
<name>A0AAD6E9S6_9EURO</name>
<feature type="domain" description="FAD-binding" evidence="5">
    <location>
        <begin position="8"/>
        <end position="356"/>
    </location>
</feature>
<dbReference type="Gene3D" id="3.40.30.120">
    <property type="match status" value="1"/>
</dbReference>
<comment type="caution">
    <text evidence="6">The sequence shown here is derived from an EMBL/GenBank/DDBJ whole genome shotgun (WGS) entry which is preliminary data.</text>
</comment>
<keyword evidence="7" id="KW-1185">Reference proteome</keyword>
<dbReference type="Gene3D" id="3.50.50.60">
    <property type="entry name" value="FAD/NAD(P)-binding domain"/>
    <property type="match status" value="1"/>
</dbReference>
<dbReference type="Pfam" id="PF01494">
    <property type="entry name" value="FAD_binding_3"/>
    <property type="match status" value="1"/>
</dbReference>
<sequence length="541" mass="60370">MGSYHQDASVVIVGAGLAGLTTAMALGTYGIRTVLIERRPHTLQHPRADGFTARTVEIFRSFGIDSDILPETAPRFKTQRTRVESLTGQWFEELAWNPLEKKAEEKEPLQPEYSPYRGASTPQDQLEPILLQHAIDVGVDVCMHHEFAGLAQDAEGVTVTIKDSTNGSVYCIKTQYLIAADGHRSAIRETLAIPRKGHGPVNSIQSVLFRAPELTPYLRKGTKQFTIDQPELKAFMIAYQDERLVLHLPNDREWNDELMHQATLQAIGPEKVTLEIIATSRWDMSAWIADEFARGRVFLIGDAAHSLPPNRGGYGANTGIADGHNIAWKLSQVIKGTSDTQLLATYEAERLPVAWLRHDQIFARSDYKTLRQKPTLNKNGRPEQEALPDGAVEFGQIYRSDGVIGADESLPDALTPDQWKGQPGTRAPHIWIEHGDRNISTLELLKGDWAILSEDPQWRGIVKEAEENLGMKARFIHIRQSVTAEIRFREAFGVSARGCSLVRPDGYIAWRLAEVEGDPKAVLEVAWKTVSCWKAGFCRST</sequence>
<gene>
    <name evidence="6" type="ORF">N7537_006935</name>
</gene>
<keyword evidence="3" id="KW-0274">FAD</keyword>
<evidence type="ECO:0000256" key="4">
    <source>
        <dbReference type="ARBA" id="ARBA00023002"/>
    </source>
</evidence>
<evidence type="ECO:0000256" key="3">
    <source>
        <dbReference type="ARBA" id="ARBA00022827"/>
    </source>
</evidence>
<reference evidence="6" key="2">
    <citation type="submission" date="2023-01" db="EMBL/GenBank/DDBJ databases">
        <authorList>
            <person name="Petersen C."/>
        </authorList>
    </citation>
    <scope>NUCLEOTIDE SEQUENCE</scope>
    <source>
        <strain evidence="6">IBT 12815</strain>
    </source>
</reference>
<accession>A0AAD6E9S6</accession>
<dbReference type="SUPFAM" id="SSF51905">
    <property type="entry name" value="FAD/NAD(P)-binding domain"/>
    <property type="match status" value="1"/>
</dbReference>
<dbReference type="EMBL" id="JAQJAE010000003">
    <property type="protein sequence ID" value="KAJ5603979.1"/>
    <property type="molecule type" value="Genomic_DNA"/>
</dbReference>
<dbReference type="GeneID" id="81588234"/>
<protein>
    <recommendedName>
        <fullName evidence="5">FAD-binding domain-containing protein</fullName>
    </recommendedName>
</protein>
<comment type="cofactor">
    <cofactor evidence="1">
        <name>FAD</name>
        <dbReference type="ChEBI" id="CHEBI:57692"/>
    </cofactor>
</comment>
<dbReference type="Proteomes" id="UP001213799">
    <property type="component" value="Unassembled WGS sequence"/>
</dbReference>
<evidence type="ECO:0000259" key="5">
    <source>
        <dbReference type="Pfam" id="PF01494"/>
    </source>
</evidence>
<evidence type="ECO:0000313" key="6">
    <source>
        <dbReference type="EMBL" id="KAJ5603979.1"/>
    </source>
</evidence>
<dbReference type="InterPro" id="IPR036188">
    <property type="entry name" value="FAD/NAD-bd_sf"/>
</dbReference>
<dbReference type="PANTHER" id="PTHR43004:SF19">
    <property type="entry name" value="BINDING MONOOXYGENASE, PUTATIVE (JCVI)-RELATED"/>
    <property type="match status" value="1"/>
</dbReference>
<dbReference type="InterPro" id="IPR002938">
    <property type="entry name" value="FAD-bd"/>
</dbReference>
<dbReference type="Pfam" id="PF21274">
    <property type="entry name" value="Rng_hyd_C"/>
    <property type="match status" value="1"/>
</dbReference>
<dbReference type="GO" id="GO:0071949">
    <property type="term" value="F:FAD binding"/>
    <property type="evidence" value="ECO:0007669"/>
    <property type="project" value="InterPro"/>
</dbReference>
<dbReference type="Gene3D" id="3.30.9.10">
    <property type="entry name" value="D-Amino Acid Oxidase, subunit A, domain 2"/>
    <property type="match status" value="1"/>
</dbReference>
<dbReference type="RefSeq" id="XP_056753777.1">
    <property type="nucleotide sequence ID" value="XM_056897992.1"/>
</dbReference>